<dbReference type="RefSeq" id="WP_323327539.1">
    <property type="nucleotide sequence ID" value="NZ_JAYFSI010000002.1"/>
</dbReference>
<sequence length="460" mass="48100">MSSATSTLSCTVLGGTGFVGTALVTDLAAAGHRVRVLSRGREHPFPAGVSVVRGDATDGDALEAAVRGADVVFHLVHSLREPDFAERDRAIAERLVALSAAAGVRQLVYLGGPRPGAATSPHLASRSEVADILLAGPVPAVALQASMILGRGSAGLELLSRTARLPIRPRPGWTARHSRPVALADVRHYLRAAATAAPVRGRLDVSGPEMISYDDLVRRCARVLRRPAGLALPAPLWSHAAAALVAGLASPVPASVAAPLFASLDHDLLPADVPVETVLPAPPGGPTSLDNALRAALGAPAATAPAGRSYLGEHTVRTDAGPDRVWRTVTRLGGEHGRFAPAPAWALRGLLDHALGGVGLYRGRPDSPVPGDVIDSWTVRHRDDAARELVLGADMRLPGDAELTLRVQPAATGTDLRQQVRFTPSGPLGDAYWYVQKPLHDLVFAVLARSIVREASRSAE</sequence>
<comment type="caution">
    <text evidence="2">The sequence shown here is derived from an EMBL/GenBank/DDBJ whole genome shotgun (WGS) entry which is preliminary data.</text>
</comment>
<evidence type="ECO:0000313" key="3">
    <source>
        <dbReference type="Proteomes" id="UP001304298"/>
    </source>
</evidence>
<evidence type="ECO:0000259" key="1">
    <source>
        <dbReference type="Pfam" id="PF13460"/>
    </source>
</evidence>
<reference evidence="2 3" key="1">
    <citation type="submission" date="2023-12" db="EMBL/GenBank/DDBJ databases">
        <title>Amycolatopsis sp. V23-08.</title>
        <authorList>
            <person name="Somphong A."/>
        </authorList>
    </citation>
    <scope>NUCLEOTIDE SEQUENCE [LARGE SCALE GENOMIC DNA]</scope>
    <source>
        <strain evidence="2 3">V23-08</strain>
    </source>
</reference>
<dbReference type="Gene3D" id="3.40.50.720">
    <property type="entry name" value="NAD(P)-binding Rossmann-like Domain"/>
    <property type="match status" value="1"/>
</dbReference>
<dbReference type="EMBL" id="JAYFSI010000002">
    <property type="protein sequence ID" value="MEA5360950.1"/>
    <property type="molecule type" value="Genomic_DNA"/>
</dbReference>
<dbReference type="SUPFAM" id="SSF55961">
    <property type="entry name" value="Bet v1-like"/>
    <property type="match status" value="1"/>
</dbReference>
<name>A0ABU5R521_9PSEU</name>
<proteinExistence type="predicted"/>
<accession>A0ABU5R521</accession>
<dbReference type="InterPro" id="IPR051783">
    <property type="entry name" value="NAD(P)-dependent_oxidoreduct"/>
</dbReference>
<dbReference type="Proteomes" id="UP001304298">
    <property type="component" value="Unassembled WGS sequence"/>
</dbReference>
<evidence type="ECO:0000313" key="2">
    <source>
        <dbReference type="EMBL" id="MEA5360950.1"/>
    </source>
</evidence>
<keyword evidence="3" id="KW-1185">Reference proteome</keyword>
<gene>
    <name evidence="2" type="ORF">VA596_15485</name>
</gene>
<organism evidence="2 3">
    <name type="scientific">Amycolatopsis heterodermiae</name>
    <dbReference type="NCBI Taxonomy" id="3110235"/>
    <lineage>
        <taxon>Bacteria</taxon>
        <taxon>Bacillati</taxon>
        <taxon>Actinomycetota</taxon>
        <taxon>Actinomycetes</taxon>
        <taxon>Pseudonocardiales</taxon>
        <taxon>Pseudonocardiaceae</taxon>
        <taxon>Amycolatopsis</taxon>
    </lineage>
</organism>
<dbReference type="Pfam" id="PF13460">
    <property type="entry name" value="NAD_binding_10"/>
    <property type="match status" value="1"/>
</dbReference>
<protein>
    <submittedName>
        <fullName evidence="2">DUF2867 domain-containing protein</fullName>
    </submittedName>
</protein>
<dbReference type="InterPro" id="IPR036291">
    <property type="entry name" value="NAD(P)-bd_dom_sf"/>
</dbReference>
<dbReference type="PANTHER" id="PTHR48079:SF6">
    <property type="entry name" value="NAD(P)-BINDING DOMAIN-CONTAINING PROTEIN-RELATED"/>
    <property type="match status" value="1"/>
</dbReference>
<dbReference type="Pfam" id="PF11066">
    <property type="entry name" value="DUF2867"/>
    <property type="match status" value="1"/>
</dbReference>
<dbReference type="InterPro" id="IPR016040">
    <property type="entry name" value="NAD(P)-bd_dom"/>
</dbReference>
<dbReference type="PANTHER" id="PTHR48079">
    <property type="entry name" value="PROTEIN YEEZ"/>
    <property type="match status" value="1"/>
</dbReference>
<dbReference type="InterPro" id="IPR021295">
    <property type="entry name" value="DUF2867"/>
</dbReference>
<dbReference type="SUPFAM" id="SSF51735">
    <property type="entry name" value="NAD(P)-binding Rossmann-fold domains"/>
    <property type="match status" value="1"/>
</dbReference>
<feature type="domain" description="NAD(P)-binding" evidence="1">
    <location>
        <begin position="14"/>
        <end position="113"/>
    </location>
</feature>